<dbReference type="Pfam" id="PF00724">
    <property type="entry name" value="Oxidored_FMN"/>
    <property type="match status" value="1"/>
</dbReference>
<dbReference type="OrthoDB" id="276546at2759"/>
<accession>A0A8H5G1H6</accession>
<name>A0A8H5G1H6_9AGAR</name>
<dbReference type="AlphaFoldDB" id="A0A8H5G1H6"/>
<dbReference type="Gene3D" id="3.20.20.70">
    <property type="entry name" value="Aldolase class I"/>
    <property type="match status" value="1"/>
</dbReference>
<sequence>MTAATATATGNTSATAPSDHLSILFEPLKMGSLTLPNRFAMAALTRDRCYPTNVPTDMMVEYYRQRAKGGVGLIISEGILVEQLGTVYPHAPGIWTEEHVSAWKKITDAVHEEGSRIFAQLWHVGRCQHNDASERIASGKPIYAPSPIAARNGKFRFLPGEPMYSTPLEMSDPNEYIEIFRRAAINAKKAGFDGVEIYAGGGFLIHTFLDNTSNQRTDQWGGSAKNRARFGLEVVKAVTE</sequence>
<dbReference type="GO" id="GO:0016491">
    <property type="term" value="F:oxidoreductase activity"/>
    <property type="evidence" value="ECO:0007669"/>
    <property type="project" value="InterPro"/>
</dbReference>
<dbReference type="PANTHER" id="PTHR22893:SF91">
    <property type="entry name" value="NADPH DEHYDROGENASE 2-RELATED"/>
    <property type="match status" value="1"/>
</dbReference>
<dbReference type="PANTHER" id="PTHR22893">
    <property type="entry name" value="NADH OXIDOREDUCTASE-RELATED"/>
    <property type="match status" value="1"/>
</dbReference>
<dbReference type="InterPro" id="IPR045247">
    <property type="entry name" value="Oye-like"/>
</dbReference>
<protein>
    <recommendedName>
        <fullName evidence="1">NADH:flavin oxidoreductase/NADH oxidase N-terminal domain-containing protein</fullName>
    </recommendedName>
</protein>
<dbReference type="InterPro" id="IPR001155">
    <property type="entry name" value="OxRdtase_FMN_N"/>
</dbReference>
<dbReference type="GO" id="GO:0010181">
    <property type="term" value="F:FMN binding"/>
    <property type="evidence" value="ECO:0007669"/>
    <property type="project" value="InterPro"/>
</dbReference>
<dbReference type="Proteomes" id="UP000559256">
    <property type="component" value="Unassembled WGS sequence"/>
</dbReference>
<evidence type="ECO:0000313" key="3">
    <source>
        <dbReference type="Proteomes" id="UP000559256"/>
    </source>
</evidence>
<evidence type="ECO:0000313" key="2">
    <source>
        <dbReference type="EMBL" id="KAF5356580.1"/>
    </source>
</evidence>
<feature type="non-terminal residue" evidence="2">
    <location>
        <position position="1"/>
    </location>
</feature>
<keyword evidence="3" id="KW-1185">Reference proteome</keyword>
<evidence type="ECO:0000259" key="1">
    <source>
        <dbReference type="Pfam" id="PF00724"/>
    </source>
</evidence>
<comment type="caution">
    <text evidence="2">The sequence shown here is derived from an EMBL/GenBank/DDBJ whole genome shotgun (WGS) entry which is preliminary data.</text>
</comment>
<organism evidence="2 3">
    <name type="scientific">Tetrapyrgos nigripes</name>
    <dbReference type="NCBI Taxonomy" id="182062"/>
    <lineage>
        <taxon>Eukaryota</taxon>
        <taxon>Fungi</taxon>
        <taxon>Dikarya</taxon>
        <taxon>Basidiomycota</taxon>
        <taxon>Agaricomycotina</taxon>
        <taxon>Agaricomycetes</taxon>
        <taxon>Agaricomycetidae</taxon>
        <taxon>Agaricales</taxon>
        <taxon>Marasmiineae</taxon>
        <taxon>Marasmiaceae</taxon>
        <taxon>Tetrapyrgos</taxon>
    </lineage>
</organism>
<gene>
    <name evidence="2" type="ORF">D9758_008195</name>
</gene>
<dbReference type="InterPro" id="IPR013785">
    <property type="entry name" value="Aldolase_TIM"/>
</dbReference>
<dbReference type="SUPFAM" id="SSF51395">
    <property type="entry name" value="FMN-linked oxidoreductases"/>
    <property type="match status" value="1"/>
</dbReference>
<feature type="domain" description="NADH:flavin oxidoreductase/NADH oxidase N-terminal" evidence="1">
    <location>
        <begin position="24"/>
        <end position="239"/>
    </location>
</feature>
<proteinExistence type="predicted"/>
<dbReference type="EMBL" id="JAACJM010000054">
    <property type="protein sequence ID" value="KAF5356580.1"/>
    <property type="molecule type" value="Genomic_DNA"/>
</dbReference>
<reference evidence="2 3" key="1">
    <citation type="journal article" date="2020" name="ISME J.">
        <title>Uncovering the hidden diversity of litter-decomposition mechanisms in mushroom-forming fungi.</title>
        <authorList>
            <person name="Floudas D."/>
            <person name="Bentzer J."/>
            <person name="Ahren D."/>
            <person name="Johansson T."/>
            <person name="Persson P."/>
            <person name="Tunlid A."/>
        </authorList>
    </citation>
    <scope>NUCLEOTIDE SEQUENCE [LARGE SCALE GENOMIC DNA]</scope>
    <source>
        <strain evidence="2 3">CBS 291.85</strain>
    </source>
</reference>